<sequence length="98" mass="11268">MTKKARKPTESELSKQWAYRPLPTKTPQELMLHLDAEHMVSLLHQLLSCMPGTFREALKERGFLQFKVKDHDVLITSRAKFEKNNGIYGKVCNDGPGR</sequence>
<comment type="caution">
    <text evidence="1">The sequence shown here is derived from an EMBL/GenBank/DDBJ whole genome shotgun (WGS) entry which is preliminary data.</text>
</comment>
<reference evidence="1" key="1">
    <citation type="journal article" date="2015" name="Nature">
        <title>Complex archaea that bridge the gap between prokaryotes and eukaryotes.</title>
        <authorList>
            <person name="Spang A."/>
            <person name="Saw J.H."/>
            <person name="Jorgensen S.L."/>
            <person name="Zaremba-Niedzwiedzka K."/>
            <person name="Martijn J."/>
            <person name="Lind A.E."/>
            <person name="van Eijk R."/>
            <person name="Schleper C."/>
            <person name="Guy L."/>
            <person name="Ettema T.J."/>
        </authorList>
    </citation>
    <scope>NUCLEOTIDE SEQUENCE</scope>
</reference>
<accession>A0A0F9CUW0</accession>
<proteinExistence type="predicted"/>
<dbReference type="EMBL" id="LAZR01031641">
    <property type="protein sequence ID" value="KKL53153.1"/>
    <property type="molecule type" value="Genomic_DNA"/>
</dbReference>
<gene>
    <name evidence="1" type="ORF">LCGC14_2278310</name>
</gene>
<name>A0A0F9CUW0_9ZZZZ</name>
<organism evidence="1">
    <name type="scientific">marine sediment metagenome</name>
    <dbReference type="NCBI Taxonomy" id="412755"/>
    <lineage>
        <taxon>unclassified sequences</taxon>
        <taxon>metagenomes</taxon>
        <taxon>ecological metagenomes</taxon>
    </lineage>
</organism>
<evidence type="ECO:0000313" key="1">
    <source>
        <dbReference type="EMBL" id="KKL53153.1"/>
    </source>
</evidence>
<protein>
    <submittedName>
        <fullName evidence="1">Uncharacterized protein</fullName>
    </submittedName>
</protein>
<dbReference type="AlphaFoldDB" id="A0A0F9CUW0"/>